<keyword evidence="1" id="KW-0121">Carboxypeptidase</keyword>
<reference evidence="1 2" key="1">
    <citation type="submission" date="2019-02" db="EMBL/GenBank/DDBJ databases">
        <title>Genomic Encyclopedia of Type Strains, Phase IV (KMG-IV): sequencing the most valuable type-strain genomes for metagenomic binning, comparative biology and taxonomic classification.</title>
        <authorList>
            <person name="Goeker M."/>
        </authorList>
    </citation>
    <scope>NUCLEOTIDE SEQUENCE [LARGE SCALE GENOMIC DNA]</scope>
    <source>
        <strain evidence="1 2">DSM 28825</strain>
    </source>
</reference>
<dbReference type="OrthoDB" id="1489599at2"/>
<evidence type="ECO:0000313" key="2">
    <source>
        <dbReference type="Proteomes" id="UP000293562"/>
    </source>
</evidence>
<dbReference type="AlphaFoldDB" id="A0A4Q7V9B9"/>
<sequence>MQNVPKLILPILFIFYSSLLFSQQKIKARVVDDNRTPIPYASIVLENSPLGTITNPEGYFEIKHPYVGKFDNIQVSCIGYQTKFFPIDSLLEIKKGKQTINLILKKQAYNLQEVIVGKQEILKNAKQIFANAINELPNLLDDKPHIGKYYYRQSHRLDTSINRLIEATISIYDPGMKHDITECKFNIDKLQSSLDNRDTDYKLLLRAYLYSRKKTDYFGDPRIKSNSSYKDPLIQKYLLEDLDHSKASFSKFFTSTNMIRSIQNGRRKKSLRINPHFKNGRPIITKSFIKEHQFKLDTILMYKNDPIYKIKILPSKNYPQIKYQKYSLIPIGIAYIRIKDYAFLNLDYGYIKNPNYKHFKGKSRYYFHFKIKFEEFNKKLYLSYLYSNRFDYNSDLSRKRRLIQELSYSEIINDQGLVNKQLNTLNWEGDHYGKIPYNKEFWKNHTTMLPTNEEQLLKNNLIKEIKNKTKK</sequence>
<dbReference type="Proteomes" id="UP000293562">
    <property type="component" value="Unassembled WGS sequence"/>
</dbReference>
<dbReference type="GO" id="GO:0004180">
    <property type="term" value="F:carboxypeptidase activity"/>
    <property type="evidence" value="ECO:0007669"/>
    <property type="project" value="UniProtKB-KW"/>
</dbReference>
<name>A0A4Q7V9B9_9BACT</name>
<dbReference type="Pfam" id="PF13715">
    <property type="entry name" value="CarbopepD_reg_2"/>
    <property type="match status" value="1"/>
</dbReference>
<proteinExistence type="predicted"/>
<dbReference type="InterPro" id="IPR008969">
    <property type="entry name" value="CarboxyPept-like_regulatory"/>
</dbReference>
<keyword evidence="1" id="KW-0378">Hydrolase</keyword>
<evidence type="ECO:0000313" key="1">
    <source>
        <dbReference type="EMBL" id="RZT92464.1"/>
    </source>
</evidence>
<gene>
    <name evidence="1" type="ORF">EV201_2940</name>
</gene>
<protein>
    <submittedName>
        <fullName evidence="1">Carboxypeptidase-like protein</fullName>
    </submittedName>
</protein>
<dbReference type="SUPFAM" id="SSF49464">
    <property type="entry name" value="Carboxypeptidase regulatory domain-like"/>
    <property type="match status" value="1"/>
</dbReference>
<organism evidence="1 2">
    <name type="scientific">Ancylomarina subtilis</name>
    <dbReference type="NCBI Taxonomy" id="1639035"/>
    <lineage>
        <taxon>Bacteria</taxon>
        <taxon>Pseudomonadati</taxon>
        <taxon>Bacteroidota</taxon>
        <taxon>Bacteroidia</taxon>
        <taxon>Marinilabiliales</taxon>
        <taxon>Marinifilaceae</taxon>
        <taxon>Ancylomarina</taxon>
    </lineage>
</organism>
<keyword evidence="1" id="KW-0645">Protease</keyword>
<accession>A0A4Q7V9B9</accession>
<keyword evidence="2" id="KW-1185">Reference proteome</keyword>
<dbReference type="EMBL" id="SHKN01000003">
    <property type="protein sequence ID" value="RZT92464.1"/>
    <property type="molecule type" value="Genomic_DNA"/>
</dbReference>
<dbReference type="RefSeq" id="WP_130308308.1">
    <property type="nucleotide sequence ID" value="NZ_SHKN01000003.1"/>
</dbReference>
<comment type="caution">
    <text evidence="1">The sequence shown here is derived from an EMBL/GenBank/DDBJ whole genome shotgun (WGS) entry which is preliminary data.</text>
</comment>